<name>A0A369TJV8_9RHOB</name>
<proteinExistence type="predicted"/>
<evidence type="ECO:0000313" key="2">
    <source>
        <dbReference type="EMBL" id="RDD65621.1"/>
    </source>
</evidence>
<reference evidence="2 3" key="1">
    <citation type="submission" date="2018-07" db="EMBL/GenBank/DDBJ databases">
        <title>Thalassococcus profundi sp. nov., a marine bacterium isolated from deep seawater of Okinawa Trough.</title>
        <authorList>
            <person name="Yu M."/>
        </authorList>
    </citation>
    <scope>NUCLEOTIDE SEQUENCE [LARGE SCALE GENOMIC DNA]</scope>
    <source>
        <strain evidence="2 3">WRAS1</strain>
    </source>
</reference>
<dbReference type="Proteomes" id="UP000253977">
    <property type="component" value="Unassembled WGS sequence"/>
</dbReference>
<feature type="compositionally biased region" description="Basic and acidic residues" evidence="1">
    <location>
        <begin position="235"/>
        <end position="245"/>
    </location>
</feature>
<organism evidence="2 3">
    <name type="scientific">Thalassococcus profundi</name>
    <dbReference type="NCBI Taxonomy" id="2282382"/>
    <lineage>
        <taxon>Bacteria</taxon>
        <taxon>Pseudomonadati</taxon>
        <taxon>Pseudomonadota</taxon>
        <taxon>Alphaproteobacteria</taxon>
        <taxon>Rhodobacterales</taxon>
        <taxon>Roseobacteraceae</taxon>
        <taxon>Thalassococcus</taxon>
    </lineage>
</organism>
<dbReference type="OrthoDB" id="259086at2"/>
<evidence type="ECO:0000256" key="1">
    <source>
        <dbReference type="SAM" id="MobiDB-lite"/>
    </source>
</evidence>
<accession>A0A369TJV8</accession>
<protein>
    <submittedName>
        <fullName evidence="2">YkgJ family cysteine cluster protein</fullName>
    </submittedName>
</protein>
<keyword evidence="3" id="KW-1185">Reference proteome</keyword>
<comment type="caution">
    <text evidence="2">The sequence shown here is derived from an EMBL/GenBank/DDBJ whole genome shotgun (WGS) entry which is preliminary data.</text>
</comment>
<gene>
    <name evidence="2" type="ORF">DU478_14390</name>
</gene>
<dbReference type="AlphaFoldDB" id="A0A369TJV8"/>
<evidence type="ECO:0000313" key="3">
    <source>
        <dbReference type="Proteomes" id="UP000253977"/>
    </source>
</evidence>
<dbReference type="RefSeq" id="WP_114511662.1">
    <property type="nucleotide sequence ID" value="NZ_QPMK01000011.1"/>
</dbReference>
<feature type="region of interest" description="Disordered" evidence="1">
    <location>
        <begin position="225"/>
        <end position="245"/>
    </location>
</feature>
<dbReference type="InterPro" id="IPR005358">
    <property type="entry name" value="Puta_zinc/iron-chelating_dom"/>
</dbReference>
<sequence>MAKTSKPRNLTELRASVAAVRLKGPATSQTDRARKLLLVYLDAADSHAVPFAELVKSLRSGLPALRIAGAELARQASDPAGPFAGIDCAAGCAFCCILSGTDGGTITAAEAEQLHAALAPQRGKNTGAAWHPQACAALDPATRQCRAYDARPLICRSYISTDVTACAEIAEGTPAAGAGVVGAQGLALAVHALIRAALEGVSQVPTYALARITAGAMHGEDAATTLRAARQPPRALDDERRRFGA</sequence>
<dbReference type="Pfam" id="PF03692">
    <property type="entry name" value="CxxCxxCC"/>
    <property type="match status" value="1"/>
</dbReference>
<dbReference type="EMBL" id="QPMK01000011">
    <property type="protein sequence ID" value="RDD65621.1"/>
    <property type="molecule type" value="Genomic_DNA"/>
</dbReference>